<gene>
    <name evidence="3" type="ORF">A4X06_0g7650</name>
</gene>
<dbReference type="EMBL" id="LWDE02001394">
    <property type="protein sequence ID" value="KAE8241140.1"/>
    <property type="molecule type" value="Genomic_DNA"/>
</dbReference>
<dbReference type="SUPFAM" id="SSF55729">
    <property type="entry name" value="Acyl-CoA N-acyltransferases (Nat)"/>
    <property type="match status" value="1"/>
</dbReference>
<evidence type="ECO:0000313" key="3">
    <source>
        <dbReference type="EMBL" id="KAE8241140.1"/>
    </source>
</evidence>
<reference evidence="3" key="1">
    <citation type="submission" date="2016-04" db="EMBL/GenBank/DDBJ databases">
        <authorList>
            <person name="Nguyen H.D."/>
            <person name="Samba Siva P."/>
            <person name="Cullis J."/>
            <person name="Levesque C.A."/>
            <person name="Hambleton S."/>
        </authorList>
    </citation>
    <scope>NUCLEOTIDE SEQUENCE</scope>
    <source>
        <strain evidence="3">DAOMC 236426</strain>
    </source>
</reference>
<feature type="region of interest" description="Disordered" evidence="1">
    <location>
        <begin position="1"/>
        <end position="25"/>
    </location>
</feature>
<dbReference type="AlphaFoldDB" id="A0A8X7MLG4"/>
<dbReference type="InterPro" id="IPR000182">
    <property type="entry name" value="GNAT_dom"/>
</dbReference>
<comment type="caution">
    <text evidence="3">The sequence shown here is derived from an EMBL/GenBank/DDBJ whole genome shotgun (WGS) entry which is preliminary data.</text>
</comment>
<dbReference type="PANTHER" id="PTHR43138:SF1">
    <property type="entry name" value="N-ACETYLTRANSFERASE ACA1"/>
    <property type="match status" value="1"/>
</dbReference>
<dbReference type="InterPro" id="IPR016181">
    <property type="entry name" value="Acyl_CoA_acyltransferase"/>
</dbReference>
<dbReference type="InterPro" id="IPR052742">
    <property type="entry name" value="Mito_N-acetyltransferase"/>
</dbReference>
<dbReference type="PANTHER" id="PTHR43138">
    <property type="entry name" value="ACETYLTRANSFERASE, GNAT FAMILY"/>
    <property type="match status" value="1"/>
</dbReference>
<dbReference type="GO" id="GO:0005634">
    <property type="term" value="C:nucleus"/>
    <property type="evidence" value="ECO:0007669"/>
    <property type="project" value="TreeGrafter"/>
</dbReference>
<keyword evidence="4" id="KW-1185">Reference proteome</keyword>
<evidence type="ECO:0000259" key="2">
    <source>
        <dbReference type="PROSITE" id="PS51186"/>
    </source>
</evidence>
<proteinExistence type="predicted"/>
<feature type="compositionally biased region" description="Polar residues" evidence="1">
    <location>
        <begin position="10"/>
        <end position="25"/>
    </location>
</feature>
<accession>A0A8X7MLG4</accession>
<dbReference type="GO" id="GO:0016747">
    <property type="term" value="F:acyltransferase activity, transferring groups other than amino-acyl groups"/>
    <property type="evidence" value="ECO:0007669"/>
    <property type="project" value="InterPro"/>
</dbReference>
<dbReference type="PROSITE" id="PS51186">
    <property type="entry name" value="GNAT"/>
    <property type="match status" value="1"/>
</dbReference>
<feature type="domain" description="N-acetyltransferase" evidence="2">
    <location>
        <begin position="101"/>
        <end position="265"/>
    </location>
</feature>
<sequence length="265" mass="28450">MSAYGAITRTGPSSTTVTESSASLPSSLWPTRNPAIKLSIHQIPNLASVQALSSDSEGGTLLEHLRSTFASTVEDGRTYPQEDVSGFRGEGTAFESYFFAADVFVGVLEDAESLPTLGPEIEGMEGRLIEAGGVTAPGALLEAARNGRTWKEAVAGFYYVKPNYPGRSSHICNGGFVVSPTQRGLSLGSTLGKSYLYYAPCLGFKASVFNLVYVNNGASVRIWDQLGFTRAGLIPKAGRLRCEGERGERGEEEYVDAIVFYKSFE</sequence>
<dbReference type="Pfam" id="PF00583">
    <property type="entry name" value="Acetyltransf_1"/>
    <property type="match status" value="1"/>
</dbReference>
<evidence type="ECO:0000256" key="1">
    <source>
        <dbReference type="SAM" id="MobiDB-lite"/>
    </source>
</evidence>
<organism evidence="3 4">
    <name type="scientific">Tilletia controversa</name>
    <name type="common">dwarf bunt fungus</name>
    <dbReference type="NCBI Taxonomy" id="13291"/>
    <lineage>
        <taxon>Eukaryota</taxon>
        <taxon>Fungi</taxon>
        <taxon>Dikarya</taxon>
        <taxon>Basidiomycota</taxon>
        <taxon>Ustilaginomycotina</taxon>
        <taxon>Exobasidiomycetes</taxon>
        <taxon>Tilletiales</taxon>
        <taxon>Tilletiaceae</taxon>
        <taxon>Tilletia</taxon>
    </lineage>
</organism>
<evidence type="ECO:0000313" key="4">
    <source>
        <dbReference type="Proteomes" id="UP000077684"/>
    </source>
</evidence>
<protein>
    <recommendedName>
        <fullName evidence="2">N-acetyltransferase domain-containing protein</fullName>
    </recommendedName>
</protein>
<name>A0A8X7MLG4_9BASI</name>
<reference evidence="3" key="2">
    <citation type="journal article" date="2019" name="IMA Fungus">
        <title>Genome sequencing and comparison of five Tilletia species to identify candidate genes for the detection of regulated species infecting wheat.</title>
        <authorList>
            <person name="Nguyen H.D.T."/>
            <person name="Sultana T."/>
            <person name="Kesanakurti P."/>
            <person name="Hambleton S."/>
        </authorList>
    </citation>
    <scope>NUCLEOTIDE SEQUENCE</scope>
    <source>
        <strain evidence="3">DAOMC 236426</strain>
    </source>
</reference>
<dbReference type="Gene3D" id="3.40.630.30">
    <property type="match status" value="1"/>
</dbReference>
<dbReference type="Proteomes" id="UP000077684">
    <property type="component" value="Unassembled WGS sequence"/>
</dbReference>